<accession>A0A132B991</accession>
<organism evidence="3 4">
    <name type="scientific">Mollisia scopiformis</name>
    <name type="common">Conifer needle endophyte fungus</name>
    <name type="synonym">Phialocephala scopiformis</name>
    <dbReference type="NCBI Taxonomy" id="149040"/>
    <lineage>
        <taxon>Eukaryota</taxon>
        <taxon>Fungi</taxon>
        <taxon>Dikarya</taxon>
        <taxon>Ascomycota</taxon>
        <taxon>Pezizomycotina</taxon>
        <taxon>Leotiomycetes</taxon>
        <taxon>Helotiales</taxon>
        <taxon>Mollisiaceae</taxon>
        <taxon>Mollisia</taxon>
    </lineage>
</organism>
<keyword evidence="4" id="KW-1185">Reference proteome</keyword>
<dbReference type="EMBL" id="KQ947433">
    <property type="protein sequence ID" value="KUJ08972.1"/>
    <property type="molecule type" value="Genomic_DNA"/>
</dbReference>
<dbReference type="OrthoDB" id="2832510at2759"/>
<dbReference type="CDD" id="cd04301">
    <property type="entry name" value="NAT_SF"/>
    <property type="match status" value="1"/>
</dbReference>
<dbReference type="KEGG" id="psco:LY89DRAFT_690538"/>
<dbReference type="RefSeq" id="XP_018063327.1">
    <property type="nucleotide sequence ID" value="XM_018216117.1"/>
</dbReference>
<dbReference type="GO" id="GO:0016747">
    <property type="term" value="F:acyltransferase activity, transferring groups other than amino-acyl groups"/>
    <property type="evidence" value="ECO:0007669"/>
    <property type="project" value="InterPro"/>
</dbReference>
<proteinExistence type="predicted"/>
<dbReference type="PANTHER" id="PTHR42791:SF17">
    <property type="entry name" value="ACETYLTRANSFERASE, GNAT FAMILY FAMILY (AFU_ORTHOLOGUE AFUA_8G05690)"/>
    <property type="match status" value="1"/>
</dbReference>
<protein>
    <recommendedName>
        <fullName evidence="2">N-acetyltransferase domain-containing protein</fullName>
    </recommendedName>
</protein>
<feature type="domain" description="N-acetyltransferase" evidence="2">
    <location>
        <begin position="100"/>
        <end position="160"/>
    </location>
</feature>
<dbReference type="SUPFAM" id="SSF55729">
    <property type="entry name" value="Acyl-CoA N-acyltransferases (Nat)"/>
    <property type="match status" value="1"/>
</dbReference>
<dbReference type="InParanoid" id="A0A132B991"/>
<evidence type="ECO:0000259" key="2">
    <source>
        <dbReference type="Pfam" id="PF13673"/>
    </source>
</evidence>
<dbReference type="InterPro" id="IPR016181">
    <property type="entry name" value="Acyl_CoA_acyltransferase"/>
</dbReference>
<dbReference type="Gene3D" id="3.40.630.30">
    <property type="match status" value="1"/>
</dbReference>
<sequence>MMNRPPPLGETKHEMKAVTLLQDGTEKIVGFASWIICVGRGGSEEEKERLGTKEGWLQGEKEKEGMKEKSETEEGYGDPKIRRDVLGGIEEKLARLTGGKDYVKLDPLIVDPGYQRRGIGAMLFEDGLKVADNAALQVVLGGSVQGVNLYKKYGCVEMDSLKTNLWDYEGGEGLGVITHAILHRPARRSV</sequence>
<dbReference type="PANTHER" id="PTHR42791">
    <property type="entry name" value="GNAT FAMILY ACETYLTRANSFERASE"/>
    <property type="match status" value="1"/>
</dbReference>
<evidence type="ECO:0000313" key="4">
    <source>
        <dbReference type="Proteomes" id="UP000070700"/>
    </source>
</evidence>
<dbReference type="Proteomes" id="UP000070700">
    <property type="component" value="Unassembled WGS sequence"/>
</dbReference>
<name>A0A132B991_MOLSC</name>
<dbReference type="GeneID" id="28825843"/>
<dbReference type="InterPro" id="IPR052523">
    <property type="entry name" value="Trichothecene_AcTrans"/>
</dbReference>
<reference evidence="3 4" key="1">
    <citation type="submission" date="2015-10" db="EMBL/GenBank/DDBJ databases">
        <title>Full genome of DAOMC 229536 Phialocephala scopiformis, a fungal endophyte of spruce producing the potent anti-insectan compound rugulosin.</title>
        <authorList>
            <consortium name="DOE Joint Genome Institute"/>
            <person name="Walker A.K."/>
            <person name="Frasz S.L."/>
            <person name="Seifert K.A."/>
            <person name="Miller J.D."/>
            <person name="Mondo S.J."/>
            <person name="Labutti K."/>
            <person name="Lipzen A."/>
            <person name="Dockter R."/>
            <person name="Kennedy M."/>
            <person name="Grigoriev I.V."/>
            <person name="Spatafora J.W."/>
        </authorList>
    </citation>
    <scope>NUCLEOTIDE SEQUENCE [LARGE SCALE GENOMIC DNA]</scope>
    <source>
        <strain evidence="3 4">CBS 120377</strain>
    </source>
</reference>
<evidence type="ECO:0000313" key="3">
    <source>
        <dbReference type="EMBL" id="KUJ08972.1"/>
    </source>
</evidence>
<feature type="region of interest" description="Disordered" evidence="1">
    <location>
        <begin position="47"/>
        <end position="79"/>
    </location>
</feature>
<dbReference type="InterPro" id="IPR000182">
    <property type="entry name" value="GNAT_dom"/>
</dbReference>
<gene>
    <name evidence="3" type="ORF">LY89DRAFT_690538</name>
</gene>
<feature type="compositionally biased region" description="Basic and acidic residues" evidence="1">
    <location>
        <begin position="59"/>
        <end position="79"/>
    </location>
</feature>
<dbReference type="Pfam" id="PF13673">
    <property type="entry name" value="Acetyltransf_10"/>
    <property type="match status" value="1"/>
</dbReference>
<evidence type="ECO:0000256" key="1">
    <source>
        <dbReference type="SAM" id="MobiDB-lite"/>
    </source>
</evidence>
<dbReference type="AlphaFoldDB" id="A0A132B991"/>